<dbReference type="PANTHER" id="PTHR35008:SF8">
    <property type="entry name" value="ALCOHOL DEHYDROGENASE CYTOCHROME C SUBUNIT"/>
    <property type="match status" value="1"/>
</dbReference>
<evidence type="ECO:0000259" key="5">
    <source>
        <dbReference type="PROSITE" id="PS51007"/>
    </source>
</evidence>
<evidence type="ECO:0000256" key="3">
    <source>
        <dbReference type="ARBA" id="ARBA00023004"/>
    </source>
</evidence>
<dbReference type="SUPFAM" id="SSF46626">
    <property type="entry name" value="Cytochrome c"/>
    <property type="match status" value="1"/>
</dbReference>
<keyword evidence="3 4" id="KW-0408">Iron</keyword>
<comment type="caution">
    <text evidence="6">The sequence shown here is derived from an EMBL/GenBank/DDBJ whole genome shotgun (WGS) entry which is preliminary data.</text>
</comment>
<dbReference type="GO" id="GO:0020037">
    <property type="term" value="F:heme binding"/>
    <property type="evidence" value="ECO:0007669"/>
    <property type="project" value="InterPro"/>
</dbReference>
<dbReference type="Pfam" id="PF00034">
    <property type="entry name" value="Cytochrom_C"/>
    <property type="match status" value="1"/>
</dbReference>
<accession>A0A7K1SU67</accession>
<keyword evidence="7" id="KW-1185">Reference proteome</keyword>
<keyword evidence="2 4" id="KW-0479">Metal-binding</keyword>
<evidence type="ECO:0000256" key="2">
    <source>
        <dbReference type="ARBA" id="ARBA00022723"/>
    </source>
</evidence>
<proteinExistence type="predicted"/>
<keyword evidence="1 4" id="KW-0349">Heme</keyword>
<dbReference type="PROSITE" id="PS51007">
    <property type="entry name" value="CYTC"/>
    <property type="match status" value="1"/>
</dbReference>
<dbReference type="GO" id="GO:0046872">
    <property type="term" value="F:metal ion binding"/>
    <property type="evidence" value="ECO:0007669"/>
    <property type="project" value="UniProtKB-KW"/>
</dbReference>
<dbReference type="PANTHER" id="PTHR35008">
    <property type="entry name" value="BLL4482 PROTEIN-RELATED"/>
    <property type="match status" value="1"/>
</dbReference>
<evidence type="ECO:0000313" key="7">
    <source>
        <dbReference type="Proteomes" id="UP000462014"/>
    </source>
</evidence>
<dbReference type="Proteomes" id="UP000462014">
    <property type="component" value="Unassembled WGS sequence"/>
</dbReference>
<organism evidence="6 7">
    <name type="scientific">Mucilaginibacter arboris</name>
    <dbReference type="NCBI Taxonomy" id="2682090"/>
    <lineage>
        <taxon>Bacteria</taxon>
        <taxon>Pseudomonadati</taxon>
        <taxon>Bacteroidota</taxon>
        <taxon>Sphingobacteriia</taxon>
        <taxon>Sphingobacteriales</taxon>
        <taxon>Sphingobacteriaceae</taxon>
        <taxon>Mucilaginibacter</taxon>
    </lineage>
</organism>
<dbReference type="PROSITE" id="PS51257">
    <property type="entry name" value="PROKAR_LIPOPROTEIN"/>
    <property type="match status" value="1"/>
</dbReference>
<reference evidence="6 7" key="1">
    <citation type="submission" date="2019-12" db="EMBL/GenBank/DDBJ databases">
        <title>Mucilaginibacter sp. HMF7410 genome sequencing and assembly.</title>
        <authorList>
            <person name="Kang H."/>
            <person name="Cha I."/>
            <person name="Kim H."/>
            <person name="Joh K."/>
        </authorList>
    </citation>
    <scope>NUCLEOTIDE SEQUENCE [LARGE SCALE GENOMIC DNA]</scope>
    <source>
        <strain evidence="6 7">HMF7410</strain>
    </source>
</reference>
<feature type="domain" description="Cytochrome c" evidence="5">
    <location>
        <begin position="32"/>
        <end position="121"/>
    </location>
</feature>
<gene>
    <name evidence="6" type="ORF">GO621_04535</name>
</gene>
<dbReference type="GO" id="GO:0009055">
    <property type="term" value="F:electron transfer activity"/>
    <property type="evidence" value="ECO:0007669"/>
    <property type="project" value="InterPro"/>
</dbReference>
<dbReference type="EMBL" id="WPIK01000003">
    <property type="protein sequence ID" value="MVN20798.1"/>
    <property type="molecule type" value="Genomic_DNA"/>
</dbReference>
<protein>
    <submittedName>
        <fullName evidence="6">C-type cytochrome</fullName>
    </submittedName>
</protein>
<dbReference type="RefSeq" id="WP_157564587.1">
    <property type="nucleotide sequence ID" value="NZ_WPIK01000003.1"/>
</dbReference>
<dbReference type="InterPro" id="IPR009056">
    <property type="entry name" value="Cyt_c-like_dom"/>
</dbReference>
<dbReference type="InterPro" id="IPR036909">
    <property type="entry name" value="Cyt_c-like_dom_sf"/>
</dbReference>
<evidence type="ECO:0000256" key="4">
    <source>
        <dbReference type="PROSITE-ProRule" id="PRU00433"/>
    </source>
</evidence>
<name>A0A7K1SU67_9SPHI</name>
<sequence length="141" mass="15735">MKRLIVLLLPFTFILTTIFVSCQSESEIEYKRYYIQGRNIYQTQCKNCHAENGEGLGGLIPPLQAADYLKKNKGQLACIIQNGLKGAIQVNGKTYNGQMPAQTQLSPIEIAEVITYISNSFGNKQGIYQVEKVNVDLGNCR</sequence>
<dbReference type="Gene3D" id="1.10.760.10">
    <property type="entry name" value="Cytochrome c-like domain"/>
    <property type="match status" value="1"/>
</dbReference>
<dbReference type="InterPro" id="IPR051459">
    <property type="entry name" value="Cytochrome_c-type_DH"/>
</dbReference>
<dbReference type="AlphaFoldDB" id="A0A7K1SU67"/>
<evidence type="ECO:0000256" key="1">
    <source>
        <dbReference type="ARBA" id="ARBA00022617"/>
    </source>
</evidence>
<evidence type="ECO:0000313" key="6">
    <source>
        <dbReference type="EMBL" id="MVN20798.1"/>
    </source>
</evidence>